<feature type="transmembrane region" description="Helical" evidence="7">
    <location>
        <begin position="187"/>
        <end position="211"/>
    </location>
</feature>
<protein>
    <submittedName>
        <fullName evidence="9">Carbohydrate ABC transporter permease</fullName>
    </submittedName>
</protein>
<organism evidence="9 10">
    <name type="scientific">Paenibacillus thailandensis</name>
    <dbReference type="NCBI Taxonomy" id="393250"/>
    <lineage>
        <taxon>Bacteria</taxon>
        <taxon>Bacillati</taxon>
        <taxon>Bacillota</taxon>
        <taxon>Bacilli</taxon>
        <taxon>Bacillales</taxon>
        <taxon>Paenibacillaceae</taxon>
        <taxon>Paenibacillus</taxon>
    </lineage>
</organism>
<keyword evidence="10" id="KW-1185">Reference proteome</keyword>
<keyword evidence="6 7" id="KW-0472">Membrane</keyword>
<keyword evidence="2 7" id="KW-0813">Transport</keyword>
<accession>A0ABW5R4D7</accession>
<evidence type="ECO:0000256" key="3">
    <source>
        <dbReference type="ARBA" id="ARBA00022475"/>
    </source>
</evidence>
<name>A0ABW5R4D7_9BACL</name>
<comment type="subcellular location">
    <subcellularLocation>
        <location evidence="1 7">Cell membrane</location>
        <topology evidence="1 7">Multi-pass membrane protein</topology>
    </subcellularLocation>
</comment>
<sequence>MRSTLAKGDRPGLASTTIYYIFLIAGAFVSVFPFYWMFVVATNDRGGAFHVPPLVTFGDQFVANFNRALEKTEFWTSLGNSLFVSAMTTVSVLFFCSLAGYAFAKYEFKYKNFLFFFVLCTLFVPQQLSVLPTYVIMAKLQWIDSYKALIVPAMANAFGIFWMRQYIASAVHAELIEAGRIDGAGHLRIFGTIVVPIITPAIATLGIFTFMNTWNDFFWPFVVLKDRSHYTVQIALQQLFTTRDGLDYGMIMSATSMATIPLLVVFLLFSRWFIAGLTSGAVKS</sequence>
<evidence type="ECO:0000256" key="1">
    <source>
        <dbReference type="ARBA" id="ARBA00004651"/>
    </source>
</evidence>
<dbReference type="PANTHER" id="PTHR43744">
    <property type="entry name" value="ABC TRANSPORTER PERMEASE PROTEIN MG189-RELATED-RELATED"/>
    <property type="match status" value="1"/>
</dbReference>
<proteinExistence type="inferred from homology"/>
<dbReference type="Pfam" id="PF00528">
    <property type="entry name" value="BPD_transp_1"/>
    <property type="match status" value="1"/>
</dbReference>
<feature type="transmembrane region" description="Helical" evidence="7">
    <location>
        <begin position="113"/>
        <end position="137"/>
    </location>
</feature>
<keyword evidence="5 7" id="KW-1133">Transmembrane helix</keyword>
<evidence type="ECO:0000256" key="7">
    <source>
        <dbReference type="RuleBase" id="RU363032"/>
    </source>
</evidence>
<dbReference type="RefSeq" id="WP_379279794.1">
    <property type="nucleotide sequence ID" value="NZ_JBHUGT010000011.1"/>
</dbReference>
<feature type="transmembrane region" description="Helical" evidence="7">
    <location>
        <begin position="12"/>
        <end position="36"/>
    </location>
</feature>
<evidence type="ECO:0000256" key="4">
    <source>
        <dbReference type="ARBA" id="ARBA00022692"/>
    </source>
</evidence>
<dbReference type="Gene3D" id="1.10.3720.10">
    <property type="entry name" value="MetI-like"/>
    <property type="match status" value="1"/>
</dbReference>
<feature type="transmembrane region" description="Helical" evidence="7">
    <location>
        <begin position="248"/>
        <end position="269"/>
    </location>
</feature>
<comment type="similarity">
    <text evidence="7">Belongs to the binding-protein-dependent transport system permease family.</text>
</comment>
<dbReference type="InterPro" id="IPR000515">
    <property type="entry name" value="MetI-like"/>
</dbReference>
<evidence type="ECO:0000256" key="6">
    <source>
        <dbReference type="ARBA" id="ARBA00023136"/>
    </source>
</evidence>
<dbReference type="PANTHER" id="PTHR43744:SF12">
    <property type="entry name" value="ABC TRANSPORTER PERMEASE PROTEIN MG189-RELATED"/>
    <property type="match status" value="1"/>
</dbReference>
<feature type="transmembrane region" description="Helical" evidence="7">
    <location>
        <begin position="149"/>
        <end position="167"/>
    </location>
</feature>
<keyword evidence="4 7" id="KW-0812">Transmembrane</keyword>
<dbReference type="PROSITE" id="PS50928">
    <property type="entry name" value="ABC_TM1"/>
    <property type="match status" value="1"/>
</dbReference>
<evidence type="ECO:0000256" key="5">
    <source>
        <dbReference type="ARBA" id="ARBA00022989"/>
    </source>
</evidence>
<feature type="domain" description="ABC transmembrane type-1" evidence="8">
    <location>
        <begin position="78"/>
        <end position="269"/>
    </location>
</feature>
<dbReference type="Proteomes" id="UP001597493">
    <property type="component" value="Unassembled WGS sequence"/>
</dbReference>
<evidence type="ECO:0000259" key="8">
    <source>
        <dbReference type="PROSITE" id="PS50928"/>
    </source>
</evidence>
<comment type="caution">
    <text evidence="9">The sequence shown here is derived from an EMBL/GenBank/DDBJ whole genome shotgun (WGS) entry which is preliminary data.</text>
</comment>
<keyword evidence="3" id="KW-1003">Cell membrane</keyword>
<gene>
    <name evidence="9" type="ORF">ACFSW5_25265</name>
</gene>
<evidence type="ECO:0000313" key="9">
    <source>
        <dbReference type="EMBL" id="MFD2663554.1"/>
    </source>
</evidence>
<dbReference type="SUPFAM" id="SSF161098">
    <property type="entry name" value="MetI-like"/>
    <property type="match status" value="1"/>
</dbReference>
<dbReference type="InterPro" id="IPR035906">
    <property type="entry name" value="MetI-like_sf"/>
</dbReference>
<reference evidence="10" key="1">
    <citation type="journal article" date="2019" name="Int. J. Syst. Evol. Microbiol.">
        <title>The Global Catalogue of Microorganisms (GCM) 10K type strain sequencing project: providing services to taxonomists for standard genome sequencing and annotation.</title>
        <authorList>
            <consortium name="The Broad Institute Genomics Platform"/>
            <consortium name="The Broad Institute Genome Sequencing Center for Infectious Disease"/>
            <person name="Wu L."/>
            <person name="Ma J."/>
        </authorList>
    </citation>
    <scope>NUCLEOTIDE SEQUENCE [LARGE SCALE GENOMIC DNA]</scope>
    <source>
        <strain evidence="10">TISTR 1827</strain>
    </source>
</reference>
<evidence type="ECO:0000256" key="2">
    <source>
        <dbReference type="ARBA" id="ARBA00022448"/>
    </source>
</evidence>
<dbReference type="EMBL" id="JBHUMY010000043">
    <property type="protein sequence ID" value="MFD2663554.1"/>
    <property type="molecule type" value="Genomic_DNA"/>
</dbReference>
<feature type="transmembrane region" description="Helical" evidence="7">
    <location>
        <begin position="82"/>
        <end position="104"/>
    </location>
</feature>
<evidence type="ECO:0000313" key="10">
    <source>
        <dbReference type="Proteomes" id="UP001597493"/>
    </source>
</evidence>
<dbReference type="CDD" id="cd06261">
    <property type="entry name" value="TM_PBP2"/>
    <property type="match status" value="1"/>
</dbReference>